<dbReference type="KEGG" id="amyt:AMYT_0423"/>
<comment type="caution">
    <text evidence="2">The sequence shown here is derived from an EMBL/GenBank/DDBJ whole genome shotgun (WGS) entry which is preliminary data.</text>
</comment>
<evidence type="ECO:0000313" key="2">
    <source>
        <dbReference type="EMBL" id="RXK15063.1"/>
    </source>
</evidence>
<evidence type="ECO:0000256" key="1">
    <source>
        <dbReference type="SAM" id="Phobius"/>
    </source>
</evidence>
<gene>
    <name evidence="2" type="ORF">CP985_10400</name>
</gene>
<dbReference type="RefSeq" id="WP_114840919.1">
    <property type="nucleotide sequence ID" value="NZ_CP031219.1"/>
</dbReference>
<keyword evidence="1" id="KW-0812">Transmembrane</keyword>
<accession>A0AAX2AGB3</accession>
<feature type="transmembrane region" description="Helical" evidence="1">
    <location>
        <begin position="81"/>
        <end position="100"/>
    </location>
</feature>
<evidence type="ECO:0000313" key="3">
    <source>
        <dbReference type="Proteomes" id="UP000290092"/>
    </source>
</evidence>
<name>A0AAX2AGB3_9BACT</name>
<dbReference type="EMBL" id="NXID01000040">
    <property type="protein sequence ID" value="RXK15063.1"/>
    <property type="molecule type" value="Genomic_DNA"/>
</dbReference>
<evidence type="ECO:0008006" key="4">
    <source>
        <dbReference type="Google" id="ProtNLM"/>
    </source>
</evidence>
<sequence length="103" mass="11544">MIKKIYQILKTPETNGKQIGIFRIFSSIFGGLLVAYLGMTLVAFLIPLEVKESAIISIMFNTFAYAGAITWIALASSKLEALKRVLIPTTIFTIALYFFIKEF</sequence>
<reference evidence="2 3" key="1">
    <citation type="submission" date="2017-09" db="EMBL/GenBank/DDBJ databases">
        <title>Genomics of the genus Arcobacter.</title>
        <authorList>
            <person name="Perez-Cataluna A."/>
            <person name="Figueras M.J."/>
            <person name="Salas-Masso N."/>
        </authorList>
    </citation>
    <scope>NUCLEOTIDE SEQUENCE [LARGE SCALE GENOMIC DNA]</scope>
    <source>
        <strain evidence="2 3">CECT 7386</strain>
    </source>
</reference>
<organism evidence="2 3">
    <name type="scientific">Malaciobacter mytili LMG 24559</name>
    <dbReference type="NCBI Taxonomy" id="1032238"/>
    <lineage>
        <taxon>Bacteria</taxon>
        <taxon>Pseudomonadati</taxon>
        <taxon>Campylobacterota</taxon>
        <taxon>Epsilonproteobacteria</taxon>
        <taxon>Campylobacterales</taxon>
        <taxon>Arcobacteraceae</taxon>
        <taxon>Malaciobacter</taxon>
    </lineage>
</organism>
<keyword evidence="1" id="KW-1133">Transmembrane helix</keyword>
<keyword evidence="3" id="KW-1185">Reference proteome</keyword>
<feature type="transmembrane region" description="Helical" evidence="1">
    <location>
        <begin position="54"/>
        <end position="74"/>
    </location>
</feature>
<dbReference type="AlphaFoldDB" id="A0AAX2AGB3"/>
<proteinExistence type="predicted"/>
<feature type="transmembrane region" description="Helical" evidence="1">
    <location>
        <begin position="21"/>
        <end position="48"/>
    </location>
</feature>
<protein>
    <recommendedName>
        <fullName evidence="4">DUF3649 domain-containing protein</fullName>
    </recommendedName>
</protein>
<dbReference type="Proteomes" id="UP000290092">
    <property type="component" value="Unassembled WGS sequence"/>
</dbReference>
<keyword evidence="1" id="KW-0472">Membrane</keyword>